<keyword evidence="4 6" id="KW-1133">Transmembrane helix</keyword>
<feature type="transmembrane region" description="Helical" evidence="6">
    <location>
        <begin position="143"/>
        <end position="161"/>
    </location>
</feature>
<feature type="transmembrane region" description="Helical" evidence="6">
    <location>
        <begin position="97"/>
        <end position="122"/>
    </location>
</feature>
<keyword evidence="5 6" id="KW-0472">Membrane</keyword>
<dbReference type="GO" id="GO:0004190">
    <property type="term" value="F:aspartic-type endopeptidase activity"/>
    <property type="evidence" value="ECO:0007669"/>
    <property type="project" value="InterPro"/>
</dbReference>
<feature type="transmembrane region" description="Helical" evidence="6">
    <location>
        <begin position="53"/>
        <end position="77"/>
    </location>
</feature>
<protein>
    <submittedName>
        <fullName evidence="8">Putative peptidase A24A, prepilin type IV</fullName>
    </submittedName>
</protein>
<name>A0A0P0YYK9_9HYPH</name>
<evidence type="ECO:0000256" key="4">
    <source>
        <dbReference type="ARBA" id="ARBA00022989"/>
    </source>
</evidence>
<dbReference type="InterPro" id="IPR052218">
    <property type="entry name" value="Preflagellin_Peptidase"/>
</dbReference>
<feature type="domain" description="Prepilin type IV endopeptidase peptidase" evidence="7">
    <location>
        <begin position="9"/>
        <end position="113"/>
    </location>
</feature>
<comment type="subcellular location">
    <subcellularLocation>
        <location evidence="1">Cell membrane</location>
        <topology evidence="1">Multi-pass membrane protein</topology>
    </subcellularLocation>
</comment>
<evidence type="ECO:0000313" key="8">
    <source>
        <dbReference type="EMBL" id="BAT26677.1"/>
    </source>
</evidence>
<evidence type="ECO:0000256" key="6">
    <source>
        <dbReference type="SAM" id="Phobius"/>
    </source>
</evidence>
<evidence type="ECO:0000256" key="2">
    <source>
        <dbReference type="ARBA" id="ARBA00022475"/>
    </source>
</evidence>
<dbReference type="PANTHER" id="PTHR36506:SF1">
    <property type="entry name" value="PREFLAGELLIN PEPTIDASE"/>
    <property type="match status" value="1"/>
</dbReference>
<dbReference type="GO" id="GO:0005886">
    <property type="term" value="C:plasma membrane"/>
    <property type="evidence" value="ECO:0007669"/>
    <property type="project" value="UniProtKB-SubCell"/>
</dbReference>
<evidence type="ECO:0000256" key="3">
    <source>
        <dbReference type="ARBA" id="ARBA00022692"/>
    </source>
</evidence>
<dbReference type="AlphaFoldDB" id="A0A0P0YYK9"/>
<sequence length="170" mass="17618">MTALALLVIFPFAMLYAAASDLVTMTIANRVSILLALAFPVVAYAAGMAPGAIGAHLGIGLVCLTVCFGMFAAGWMGGGDAKLLAATAVWFGPTPMLLEYILFASIYGGLLTIGLLTIRAFLQPVTGVAFIDRLLERETGIPYGIALGLAGLTVYSGSVWIDIAARSAPF</sequence>
<feature type="transmembrane region" description="Helical" evidence="6">
    <location>
        <begin position="27"/>
        <end position="46"/>
    </location>
</feature>
<reference evidence="8" key="1">
    <citation type="journal article" date="2015" name="Proc. Natl. Acad. Sci. U.S.A.">
        <title>Bacterial clade with the ribosomal RNA operon on a small plasmid rather than the chromosome.</title>
        <authorList>
            <person name="Anda M."/>
            <person name="Ohtsubo Y."/>
            <person name="Okubo T."/>
            <person name="Sugawara M."/>
            <person name="Nagata Y."/>
            <person name="Tsuda M."/>
            <person name="Minamisawa K."/>
            <person name="Mitsui H."/>
        </authorList>
    </citation>
    <scope>NUCLEOTIDE SEQUENCE</scope>
    <source>
        <strain evidence="8">DSM 14790</strain>
    </source>
</reference>
<organism evidence="8">
    <name type="scientific">Aurantimonas coralicida</name>
    <dbReference type="NCBI Taxonomy" id="182270"/>
    <lineage>
        <taxon>Bacteria</taxon>
        <taxon>Pseudomonadati</taxon>
        <taxon>Pseudomonadota</taxon>
        <taxon>Alphaproteobacteria</taxon>
        <taxon>Hyphomicrobiales</taxon>
        <taxon>Aurantimonadaceae</taxon>
        <taxon>Aurantimonas</taxon>
    </lineage>
</organism>
<evidence type="ECO:0000256" key="5">
    <source>
        <dbReference type="ARBA" id="ARBA00023136"/>
    </source>
</evidence>
<keyword evidence="2" id="KW-1003">Cell membrane</keyword>
<keyword evidence="3 6" id="KW-0812">Transmembrane</keyword>
<proteinExistence type="predicted"/>
<dbReference type="PANTHER" id="PTHR36506">
    <property type="entry name" value="PREFLAGELLIN PEPTIDASE"/>
    <property type="match status" value="1"/>
</dbReference>
<evidence type="ECO:0000256" key="1">
    <source>
        <dbReference type="ARBA" id="ARBA00004651"/>
    </source>
</evidence>
<evidence type="ECO:0000259" key="7">
    <source>
        <dbReference type="Pfam" id="PF01478"/>
    </source>
</evidence>
<dbReference type="RefSeq" id="WP_024351597.1">
    <property type="nucleotide sequence ID" value="NZ_BBWN01000030.1"/>
</dbReference>
<accession>A0A0P0YYK9</accession>
<dbReference type="Gene3D" id="1.20.120.1220">
    <property type="match status" value="1"/>
</dbReference>
<dbReference type="EMBL" id="LC066373">
    <property type="protein sequence ID" value="BAT26677.1"/>
    <property type="molecule type" value="Genomic_DNA"/>
</dbReference>
<dbReference type="Pfam" id="PF01478">
    <property type="entry name" value="Peptidase_A24"/>
    <property type="match status" value="1"/>
</dbReference>
<dbReference type="InterPro" id="IPR000045">
    <property type="entry name" value="Prepilin_IV_endopep_pep"/>
</dbReference>